<protein>
    <submittedName>
        <fullName evidence="2">Uncharacterized protein</fullName>
    </submittedName>
</protein>
<feature type="region of interest" description="Disordered" evidence="1">
    <location>
        <begin position="54"/>
        <end position="83"/>
    </location>
</feature>
<reference evidence="2 3" key="1">
    <citation type="submission" date="2021-06" db="EMBL/GenBank/DDBJ databases">
        <title>A haploid diamondback moth (Plutella xylostella L.) genome assembly resolves 31 chromosomes and identifies a diamide resistance mutation.</title>
        <authorList>
            <person name="Ward C.M."/>
            <person name="Perry K.D."/>
            <person name="Baker G."/>
            <person name="Powis K."/>
            <person name="Heckel D.G."/>
            <person name="Baxter S.W."/>
        </authorList>
    </citation>
    <scope>NUCLEOTIDE SEQUENCE [LARGE SCALE GENOMIC DNA]</scope>
    <source>
        <strain evidence="2 3">LV</strain>
        <tissue evidence="2">Single pupa</tissue>
    </source>
</reference>
<dbReference type="Proteomes" id="UP000823941">
    <property type="component" value="Chromosome 16"/>
</dbReference>
<gene>
    <name evidence="2" type="ORF">JYU34_011627</name>
</gene>
<accession>A0ABQ7QD61</accession>
<evidence type="ECO:0000256" key="1">
    <source>
        <dbReference type="SAM" id="MobiDB-lite"/>
    </source>
</evidence>
<evidence type="ECO:0000313" key="3">
    <source>
        <dbReference type="Proteomes" id="UP000823941"/>
    </source>
</evidence>
<evidence type="ECO:0000313" key="2">
    <source>
        <dbReference type="EMBL" id="KAG7303167.1"/>
    </source>
</evidence>
<organism evidence="2 3">
    <name type="scientific">Plutella xylostella</name>
    <name type="common">Diamondback moth</name>
    <name type="synonym">Plutella maculipennis</name>
    <dbReference type="NCBI Taxonomy" id="51655"/>
    <lineage>
        <taxon>Eukaryota</taxon>
        <taxon>Metazoa</taxon>
        <taxon>Ecdysozoa</taxon>
        <taxon>Arthropoda</taxon>
        <taxon>Hexapoda</taxon>
        <taxon>Insecta</taxon>
        <taxon>Pterygota</taxon>
        <taxon>Neoptera</taxon>
        <taxon>Endopterygota</taxon>
        <taxon>Lepidoptera</taxon>
        <taxon>Glossata</taxon>
        <taxon>Ditrysia</taxon>
        <taxon>Yponomeutoidea</taxon>
        <taxon>Plutellidae</taxon>
        <taxon>Plutella</taxon>
    </lineage>
</organism>
<proteinExistence type="predicted"/>
<dbReference type="EMBL" id="JAHIBW010000016">
    <property type="protein sequence ID" value="KAG7303167.1"/>
    <property type="molecule type" value="Genomic_DNA"/>
</dbReference>
<name>A0ABQ7QD61_PLUXY</name>
<comment type="caution">
    <text evidence="2">The sequence shown here is derived from an EMBL/GenBank/DDBJ whole genome shotgun (WGS) entry which is preliminary data.</text>
</comment>
<sequence>MSGRGPRRHKSEPVRIWPNIANVTLLIVSAIFRHYLRGSKCGVKETLAGAILIESGSSAAPPPPPQPRRQPRDPAAPAPAQTAGTLHVSALPVHLDIALLYVQAIQTISPQPELAVDLTRR</sequence>
<keyword evidence="3" id="KW-1185">Reference proteome</keyword>